<dbReference type="InterPro" id="IPR002763">
    <property type="entry name" value="DUF72"/>
</dbReference>
<evidence type="ECO:0000313" key="2">
    <source>
        <dbReference type="Proteomes" id="UP000305848"/>
    </source>
</evidence>
<dbReference type="AlphaFoldDB" id="A0A4U3KTK7"/>
<gene>
    <name evidence="1" type="ORF">FC093_22840</name>
</gene>
<dbReference type="PANTHER" id="PTHR30348:SF4">
    <property type="entry name" value="DUF72 DOMAIN-CONTAINING PROTEIN"/>
    <property type="match status" value="1"/>
</dbReference>
<dbReference type="OrthoDB" id="9780310at2"/>
<dbReference type="EMBL" id="SZQL01000036">
    <property type="protein sequence ID" value="TKK64327.1"/>
    <property type="molecule type" value="Genomic_DNA"/>
</dbReference>
<dbReference type="RefSeq" id="WP_137264139.1">
    <property type="nucleotide sequence ID" value="NZ_SZQL01000036.1"/>
</dbReference>
<dbReference type="PANTHER" id="PTHR30348">
    <property type="entry name" value="UNCHARACTERIZED PROTEIN YECE"/>
    <property type="match status" value="1"/>
</dbReference>
<accession>A0A4U3KTK7</accession>
<reference evidence="1 2" key="1">
    <citation type="submission" date="2019-05" db="EMBL/GenBank/DDBJ databases">
        <title>Panacibacter sp. strain 17mud1-8 Genome sequencing and assembly.</title>
        <authorList>
            <person name="Chhetri G."/>
        </authorList>
    </citation>
    <scope>NUCLEOTIDE SEQUENCE [LARGE SCALE GENOMIC DNA]</scope>
    <source>
        <strain evidence="1 2">17mud1-8</strain>
    </source>
</reference>
<sequence length="251" mass="29656">MKLNNIHIGTSGWSYKSWKDIFYPTNLKPTSYLQYYAQYFDTTEINTTFYHTPRMSTTENWAKAVPLSFTFCAKMNRYVTQLKRLKEPEEPLQRFFTAIEPLQQVCGPVLIQLPPSLRFNYEVTEYFYSVLKRAYNRYYFALEARHTSWFEVDSLNLMTKYNIAFVISQSGNVFPYAEVVTDTNIYIRFHGPEALYASSYSYEMLNAYADKFVHWIKEGHVIWAYFNNDINGHAVHDAQLLKEILNKKQCS</sequence>
<keyword evidence="2" id="KW-1185">Reference proteome</keyword>
<protein>
    <submittedName>
        <fullName evidence="1">DUF72 domain-containing protein</fullName>
    </submittedName>
</protein>
<dbReference type="Pfam" id="PF01904">
    <property type="entry name" value="DUF72"/>
    <property type="match status" value="1"/>
</dbReference>
<proteinExistence type="predicted"/>
<evidence type="ECO:0000313" key="1">
    <source>
        <dbReference type="EMBL" id="TKK64327.1"/>
    </source>
</evidence>
<dbReference type="Proteomes" id="UP000305848">
    <property type="component" value="Unassembled WGS sequence"/>
</dbReference>
<dbReference type="SUPFAM" id="SSF117396">
    <property type="entry name" value="TM1631-like"/>
    <property type="match status" value="1"/>
</dbReference>
<dbReference type="InterPro" id="IPR036520">
    <property type="entry name" value="UPF0759_sf"/>
</dbReference>
<organism evidence="1 2">
    <name type="scientific">Ilyomonas limi</name>
    <dbReference type="NCBI Taxonomy" id="2575867"/>
    <lineage>
        <taxon>Bacteria</taxon>
        <taxon>Pseudomonadati</taxon>
        <taxon>Bacteroidota</taxon>
        <taxon>Chitinophagia</taxon>
        <taxon>Chitinophagales</taxon>
        <taxon>Chitinophagaceae</taxon>
        <taxon>Ilyomonas</taxon>
    </lineage>
</organism>
<name>A0A4U3KTK7_9BACT</name>
<comment type="caution">
    <text evidence="1">The sequence shown here is derived from an EMBL/GenBank/DDBJ whole genome shotgun (WGS) entry which is preliminary data.</text>
</comment>
<dbReference type="Gene3D" id="3.20.20.410">
    <property type="entry name" value="Protein of unknown function UPF0759"/>
    <property type="match status" value="1"/>
</dbReference>